<dbReference type="Gene3D" id="1.10.150.20">
    <property type="entry name" value="5' to 3' exonuclease, C-terminal subdomain"/>
    <property type="match status" value="3"/>
</dbReference>
<evidence type="ECO:0000256" key="13">
    <source>
        <dbReference type="SAM" id="MobiDB-lite"/>
    </source>
</evidence>
<keyword evidence="6 12" id="KW-0862">Zinc</keyword>
<dbReference type="GO" id="GO:0005829">
    <property type="term" value="C:cytosol"/>
    <property type="evidence" value="ECO:0007669"/>
    <property type="project" value="TreeGrafter"/>
</dbReference>
<dbReference type="PROSITE" id="PS01055">
    <property type="entry name" value="DNA_LIGASE_N1"/>
    <property type="match status" value="1"/>
</dbReference>
<keyword evidence="8 12" id="KW-0520">NAD</keyword>
<dbReference type="GO" id="GO:0006260">
    <property type="term" value="P:DNA replication"/>
    <property type="evidence" value="ECO:0007669"/>
    <property type="project" value="UniProtKB-KW"/>
</dbReference>
<feature type="region of interest" description="Disordered" evidence="13">
    <location>
        <begin position="216"/>
        <end position="240"/>
    </location>
</feature>
<feature type="binding site" evidence="12">
    <location>
        <position position="341"/>
    </location>
    <ligand>
        <name>NAD(+)</name>
        <dbReference type="ChEBI" id="CHEBI:57540"/>
    </ligand>
</feature>
<evidence type="ECO:0000259" key="14">
    <source>
        <dbReference type="PROSITE" id="PS50172"/>
    </source>
</evidence>
<dbReference type="NCBIfam" id="NF005932">
    <property type="entry name" value="PRK07956.1"/>
    <property type="match status" value="1"/>
</dbReference>
<feature type="binding site" evidence="12">
    <location>
        <position position="473"/>
    </location>
    <ligand>
        <name>Zn(2+)</name>
        <dbReference type="ChEBI" id="CHEBI:29105"/>
    </ligand>
</feature>
<organism evidence="15 16">
    <name type="scientific">Jiella pacifica</name>
    <dbReference type="NCBI Taxonomy" id="2696469"/>
    <lineage>
        <taxon>Bacteria</taxon>
        <taxon>Pseudomonadati</taxon>
        <taxon>Pseudomonadota</taxon>
        <taxon>Alphaproteobacteria</taxon>
        <taxon>Hyphomicrobiales</taxon>
        <taxon>Aurantimonadaceae</taxon>
        <taxon>Jiella</taxon>
    </lineage>
</organism>
<evidence type="ECO:0000313" key="16">
    <source>
        <dbReference type="Proteomes" id="UP000469011"/>
    </source>
</evidence>
<feature type="binding site" evidence="12">
    <location>
        <begin position="45"/>
        <end position="49"/>
    </location>
    <ligand>
        <name>NAD(+)</name>
        <dbReference type="ChEBI" id="CHEBI:57540"/>
    </ligand>
</feature>
<dbReference type="InterPro" id="IPR013839">
    <property type="entry name" value="DNAligase_adenylation"/>
</dbReference>
<evidence type="ECO:0000256" key="12">
    <source>
        <dbReference type="HAMAP-Rule" id="MF_01588"/>
    </source>
</evidence>
<feature type="domain" description="BRCT" evidence="14">
    <location>
        <begin position="771"/>
        <end position="844"/>
    </location>
</feature>
<evidence type="ECO:0000256" key="11">
    <source>
        <dbReference type="ARBA" id="ARBA00034005"/>
    </source>
</evidence>
<evidence type="ECO:0000256" key="6">
    <source>
        <dbReference type="ARBA" id="ARBA00022833"/>
    </source>
</evidence>
<feature type="compositionally biased region" description="Acidic residues" evidence="13">
    <location>
        <begin position="228"/>
        <end position="240"/>
    </location>
</feature>
<dbReference type="PROSITE" id="PS50172">
    <property type="entry name" value="BRCT"/>
    <property type="match status" value="1"/>
</dbReference>
<dbReference type="Gene3D" id="3.30.470.30">
    <property type="entry name" value="DNA ligase/mRNA capping enzyme"/>
    <property type="match status" value="1"/>
</dbReference>
<feature type="binding site" evidence="12">
    <location>
        <position position="365"/>
    </location>
    <ligand>
        <name>NAD(+)</name>
        <dbReference type="ChEBI" id="CHEBI:57540"/>
    </ligand>
</feature>
<dbReference type="EMBL" id="JAAAMG010000001">
    <property type="protein sequence ID" value="NDW03305.1"/>
    <property type="molecule type" value="Genomic_DNA"/>
</dbReference>
<dbReference type="Pfam" id="PF00533">
    <property type="entry name" value="BRCT"/>
    <property type="match status" value="1"/>
</dbReference>
<dbReference type="CDD" id="cd17748">
    <property type="entry name" value="BRCT_DNA_ligase_like"/>
    <property type="match status" value="1"/>
</dbReference>
<dbReference type="AlphaFoldDB" id="A0A6N9SZE5"/>
<comment type="caution">
    <text evidence="15">The sequence shown here is derived from an EMBL/GenBank/DDBJ whole genome shotgun (WGS) entry which is preliminary data.</text>
</comment>
<dbReference type="Gene3D" id="3.40.50.10190">
    <property type="entry name" value="BRCT domain"/>
    <property type="match status" value="1"/>
</dbReference>
<feature type="binding site" evidence="12">
    <location>
        <position position="500"/>
    </location>
    <ligand>
        <name>Zn(2+)</name>
        <dbReference type="ChEBI" id="CHEBI:29105"/>
    </ligand>
</feature>
<feature type="binding site" evidence="12">
    <location>
        <begin position="94"/>
        <end position="95"/>
    </location>
    <ligand>
        <name>NAD(+)</name>
        <dbReference type="ChEBI" id="CHEBI:57540"/>
    </ligand>
</feature>
<dbReference type="PANTHER" id="PTHR23389:SF9">
    <property type="entry name" value="DNA LIGASE"/>
    <property type="match status" value="1"/>
</dbReference>
<keyword evidence="7 12" id="KW-0460">Magnesium</keyword>
<comment type="catalytic activity">
    <reaction evidence="11 12">
        <text>NAD(+) + (deoxyribonucleotide)n-3'-hydroxyl + 5'-phospho-(deoxyribonucleotide)m = (deoxyribonucleotide)n+m + AMP + beta-nicotinamide D-nucleotide.</text>
        <dbReference type="EC" id="6.5.1.2"/>
    </reaction>
</comment>
<dbReference type="SMART" id="SM00532">
    <property type="entry name" value="LIGANc"/>
    <property type="match status" value="1"/>
</dbReference>
<dbReference type="Pfam" id="PF03120">
    <property type="entry name" value="OB_DNA_ligase"/>
    <property type="match status" value="1"/>
</dbReference>
<dbReference type="Gene3D" id="6.20.10.30">
    <property type="match status" value="1"/>
</dbReference>
<evidence type="ECO:0000256" key="8">
    <source>
        <dbReference type="ARBA" id="ARBA00023027"/>
    </source>
</evidence>
<dbReference type="GO" id="GO:0046872">
    <property type="term" value="F:metal ion binding"/>
    <property type="evidence" value="ECO:0007669"/>
    <property type="project" value="UniProtKB-KW"/>
</dbReference>
<dbReference type="Pfam" id="PF01653">
    <property type="entry name" value="DNA_ligase_aden"/>
    <property type="match status" value="2"/>
</dbReference>
<name>A0A6N9SZE5_9HYPH</name>
<comment type="function">
    <text evidence="1 12">DNA ligase that catalyzes the formation of phosphodiester linkages between 5'-phosphoryl and 3'-hydroxyl groups in double-stranded DNA using NAD as a coenzyme and as the energy source for the reaction. It is essential for DNA replication and repair of damaged DNA.</text>
</comment>
<keyword evidence="4 12" id="KW-0479">Metal-binding</keyword>
<keyword evidence="10 12" id="KW-0464">Manganese</keyword>
<protein>
    <recommendedName>
        <fullName evidence="12">DNA ligase</fullName>
        <ecNumber evidence="12">6.5.1.2</ecNumber>
    </recommendedName>
    <alternativeName>
        <fullName evidence="12">Polydeoxyribonucleotide synthase [NAD(+)]</fullName>
    </alternativeName>
</protein>
<feature type="active site" description="N6-AMP-lysine intermediate" evidence="12">
    <location>
        <position position="130"/>
    </location>
</feature>
<dbReference type="Pfam" id="PF12826">
    <property type="entry name" value="HHH_2"/>
    <property type="match status" value="1"/>
</dbReference>
<keyword evidence="16" id="KW-1185">Reference proteome</keyword>
<keyword evidence="9 12" id="KW-0234">DNA repair</keyword>
<dbReference type="InterPro" id="IPR004149">
    <property type="entry name" value="Znf_DNAligase_C4"/>
</dbReference>
<keyword evidence="3 12" id="KW-0235">DNA replication</keyword>
<dbReference type="Pfam" id="PF03119">
    <property type="entry name" value="DNA_ligase_ZBD"/>
    <property type="match status" value="1"/>
</dbReference>
<dbReference type="InterPro" id="IPR033136">
    <property type="entry name" value="DNA_ligase_CS"/>
</dbReference>
<dbReference type="PROSITE" id="PS01056">
    <property type="entry name" value="DNA_LIGASE_N2"/>
    <property type="match status" value="1"/>
</dbReference>
<dbReference type="InterPro" id="IPR041663">
    <property type="entry name" value="DisA/LigA_HHH"/>
</dbReference>
<dbReference type="PANTHER" id="PTHR23389">
    <property type="entry name" value="CHROMOSOME TRANSMISSION FIDELITY FACTOR 18"/>
    <property type="match status" value="1"/>
</dbReference>
<gene>
    <name evidence="12 15" type="primary">ligA</name>
    <name evidence="15" type="ORF">GTK09_02595</name>
</gene>
<keyword evidence="5 12" id="KW-0227">DNA damage</keyword>
<dbReference type="Gene3D" id="2.40.50.140">
    <property type="entry name" value="Nucleic acid-binding proteins"/>
    <property type="match status" value="1"/>
</dbReference>
<dbReference type="InterPro" id="IPR018239">
    <property type="entry name" value="DNA_ligase_AS"/>
</dbReference>
<dbReference type="InterPro" id="IPR001679">
    <property type="entry name" value="DNA_ligase"/>
</dbReference>
<dbReference type="SUPFAM" id="SSF56091">
    <property type="entry name" value="DNA ligase/mRNA capping enzyme, catalytic domain"/>
    <property type="match status" value="2"/>
</dbReference>
<feature type="binding site" evidence="12">
    <location>
        <position position="187"/>
    </location>
    <ligand>
        <name>NAD(+)</name>
        <dbReference type="ChEBI" id="CHEBI:57540"/>
    </ligand>
</feature>
<dbReference type="Proteomes" id="UP000469011">
    <property type="component" value="Unassembled WGS sequence"/>
</dbReference>
<sequence>MATNGERPVEELNEAEAAEELRRLAAEIAAHDRRYHGDDAPTISDADYDALRRRNAAIERRFPALVREDSPSVRVGAAPSAKFAKVTHAIPMLSLDNAFSDEDVEDFAKRVRRFLKLADDAPLAITAEPKIDGLSLSLRYEDGRLVSAATRGDGTVGEDVTANALTIDDIPHRLSGIRPAIFEVRGEVYMSHADFAALNERLAAGVEPTVTEAAEEEVDAVSPAESAELAEQEGSADDDAETAKIRQFANPRNAAAGSLRQKDANVTRSRPLKFFAYAWGEVSEVPGKTQSEVVAALGRMGFSVNELMQRFDTIEGLIAHYHAIEEKRADLGYDIDGVVYKVDDLDLQKRLGFVSRSPRWAIAHKFPAEQATTVLQDIDIQVGRTGALTPVAKLKPVTVGGVVVSNATLHNEDYIAGQDSNGDEIREGRDIRIGDTVIVQRAGDVIPQVLDVLMDKRPNGAEPYVFPDHCPVCGSKAVREMNPRTGRPDSKRRCTAGLTCPAQGREGLKHFVSRGAFDIEGFGQTYIETLFDAGLVRQPADIFGLTFEPLREAIEARRREVSEARRKLQGKAEPEKPAKKAETSKAIENLLAAIEARREVALHRFIFALGIRHIGETSAKALARHFADVNAFLEGVDAAGREQPGEAWLRLKETPHVGESTFEALISVNEDDLGEAAYDPFRDKAIGLKANQRAALKERFGDAAGLREAIRAARDAAPGPTYQLLKSDRDIGEVATASLIQFFSEDHNRQAVSALVDAGVRTTNELASAGEVASPVAGKTVVFTGSLEKMTRDEAKAMAEALGAKVAGSVSKSTDLVVAGPGAGSKLKKATDFGIEVIDEDGWFRLIGREGAEG</sequence>
<dbReference type="InterPro" id="IPR010994">
    <property type="entry name" value="RuvA_2-like"/>
</dbReference>
<dbReference type="InterPro" id="IPR001357">
    <property type="entry name" value="BRCT_dom"/>
</dbReference>
<dbReference type="GO" id="GO:0003911">
    <property type="term" value="F:DNA ligase (NAD+) activity"/>
    <property type="evidence" value="ECO:0007669"/>
    <property type="project" value="UniProtKB-UniRule"/>
</dbReference>
<dbReference type="SUPFAM" id="SSF52113">
    <property type="entry name" value="BRCT domain"/>
    <property type="match status" value="1"/>
</dbReference>
<evidence type="ECO:0000256" key="1">
    <source>
        <dbReference type="ARBA" id="ARBA00004067"/>
    </source>
</evidence>
<dbReference type="CDD" id="cd00114">
    <property type="entry name" value="LIGANc"/>
    <property type="match status" value="1"/>
</dbReference>
<dbReference type="RefSeq" id="WP_163460890.1">
    <property type="nucleotide sequence ID" value="NZ_JAAAMG010000001.1"/>
</dbReference>
<comment type="caution">
    <text evidence="12">Lacks conserved residue(s) required for the propagation of feature annotation.</text>
</comment>
<dbReference type="SUPFAM" id="SSF50249">
    <property type="entry name" value="Nucleic acid-binding proteins"/>
    <property type="match status" value="1"/>
</dbReference>
<evidence type="ECO:0000256" key="10">
    <source>
        <dbReference type="ARBA" id="ARBA00023211"/>
    </source>
</evidence>
<evidence type="ECO:0000256" key="7">
    <source>
        <dbReference type="ARBA" id="ARBA00022842"/>
    </source>
</evidence>
<feature type="binding site" evidence="12">
    <location>
        <position position="128"/>
    </location>
    <ligand>
        <name>NAD(+)</name>
        <dbReference type="ChEBI" id="CHEBI:57540"/>
    </ligand>
</feature>
<comment type="cofactor">
    <cofactor evidence="12">
        <name>Mg(2+)</name>
        <dbReference type="ChEBI" id="CHEBI:18420"/>
    </cofactor>
    <cofactor evidence="12">
        <name>Mn(2+)</name>
        <dbReference type="ChEBI" id="CHEBI:29035"/>
    </cofactor>
</comment>
<evidence type="ECO:0000313" key="15">
    <source>
        <dbReference type="EMBL" id="NDW03305.1"/>
    </source>
</evidence>
<evidence type="ECO:0000256" key="5">
    <source>
        <dbReference type="ARBA" id="ARBA00022763"/>
    </source>
</evidence>
<accession>A0A6N9SZE5</accession>
<dbReference type="EC" id="6.5.1.2" evidence="12"/>
<evidence type="ECO:0000256" key="9">
    <source>
        <dbReference type="ARBA" id="ARBA00023204"/>
    </source>
</evidence>
<proteinExistence type="inferred from homology"/>
<dbReference type="InterPro" id="IPR012340">
    <property type="entry name" value="NA-bd_OB-fold"/>
</dbReference>
<dbReference type="HAMAP" id="MF_01588">
    <property type="entry name" value="DNA_ligase_A"/>
    <property type="match status" value="1"/>
</dbReference>
<evidence type="ECO:0000256" key="4">
    <source>
        <dbReference type="ARBA" id="ARBA00022723"/>
    </source>
</evidence>
<comment type="similarity">
    <text evidence="12">Belongs to the NAD-dependent DNA ligase family. LigA subfamily.</text>
</comment>
<dbReference type="Gene3D" id="1.10.287.610">
    <property type="entry name" value="Helix hairpin bin"/>
    <property type="match status" value="1"/>
</dbReference>
<evidence type="ECO:0000256" key="2">
    <source>
        <dbReference type="ARBA" id="ARBA00022598"/>
    </source>
</evidence>
<reference evidence="15 16" key="1">
    <citation type="submission" date="2020-01" db="EMBL/GenBank/DDBJ databases">
        <title>Jiella pacifica sp. nov.</title>
        <authorList>
            <person name="Xue Z."/>
            <person name="Zhu S."/>
            <person name="Chen J."/>
            <person name="Yang J."/>
        </authorList>
    </citation>
    <scope>NUCLEOTIDE SEQUENCE [LARGE SCALE GENOMIC DNA]</scope>
    <source>
        <strain evidence="15 16">40Bstr34</strain>
    </source>
</reference>
<dbReference type="GO" id="GO:0006281">
    <property type="term" value="P:DNA repair"/>
    <property type="evidence" value="ECO:0007669"/>
    <property type="project" value="UniProtKB-KW"/>
</dbReference>
<evidence type="ECO:0000256" key="3">
    <source>
        <dbReference type="ARBA" id="ARBA00022705"/>
    </source>
</evidence>
<dbReference type="InterPro" id="IPR013840">
    <property type="entry name" value="DNAligase_N"/>
</dbReference>
<dbReference type="SUPFAM" id="SSF47781">
    <property type="entry name" value="RuvA domain 2-like"/>
    <property type="match status" value="1"/>
</dbReference>
<feature type="binding site" evidence="12">
    <location>
        <position position="151"/>
    </location>
    <ligand>
        <name>NAD(+)</name>
        <dbReference type="ChEBI" id="CHEBI:57540"/>
    </ligand>
</feature>
<feature type="binding site" evidence="12">
    <location>
        <position position="470"/>
    </location>
    <ligand>
        <name>Zn(2+)</name>
        <dbReference type="ChEBI" id="CHEBI:29105"/>
    </ligand>
</feature>
<dbReference type="SMART" id="SM00292">
    <property type="entry name" value="BRCT"/>
    <property type="match status" value="1"/>
</dbReference>
<dbReference type="InterPro" id="IPR004150">
    <property type="entry name" value="NAD_DNA_ligase_OB"/>
</dbReference>
<dbReference type="InterPro" id="IPR036420">
    <property type="entry name" value="BRCT_dom_sf"/>
</dbReference>
<keyword evidence="2 12" id="KW-0436">Ligase</keyword>